<dbReference type="CDD" id="cd09272">
    <property type="entry name" value="RNase_HI_RT_Ty1"/>
    <property type="match status" value="1"/>
</dbReference>
<dbReference type="SUPFAM" id="SSF56672">
    <property type="entry name" value="DNA/RNA polymerases"/>
    <property type="match status" value="1"/>
</dbReference>
<feature type="domain" description="Reverse transcriptase Ty1/copia-type" evidence="1">
    <location>
        <begin position="8"/>
        <end position="95"/>
    </location>
</feature>
<keyword evidence="3" id="KW-1185">Reference proteome</keyword>
<gene>
    <name evidence="2" type="ORF">U9M48_019804</name>
</gene>
<reference evidence="2 3" key="1">
    <citation type="submission" date="2024-02" db="EMBL/GenBank/DDBJ databases">
        <title>High-quality chromosome-scale genome assembly of Pensacola bahiagrass (Paspalum notatum Flugge var. saurae).</title>
        <authorList>
            <person name="Vega J.M."/>
            <person name="Podio M."/>
            <person name="Orjuela J."/>
            <person name="Siena L.A."/>
            <person name="Pessino S.C."/>
            <person name="Combes M.C."/>
            <person name="Mariac C."/>
            <person name="Albertini E."/>
            <person name="Pupilli F."/>
            <person name="Ortiz J.P.A."/>
            <person name="Leblanc O."/>
        </authorList>
    </citation>
    <scope>NUCLEOTIDE SEQUENCE [LARGE SCALE GENOMIC DNA]</scope>
    <source>
        <strain evidence="2">R1</strain>
        <tissue evidence="2">Leaf</tissue>
    </source>
</reference>
<evidence type="ECO:0000313" key="3">
    <source>
        <dbReference type="Proteomes" id="UP001341281"/>
    </source>
</evidence>
<dbReference type="EMBL" id="CP144748">
    <property type="protein sequence ID" value="WVZ71188.1"/>
    <property type="molecule type" value="Genomic_DNA"/>
</dbReference>
<dbReference type="AlphaFoldDB" id="A0AAQ3WR15"/>
<name>A0AAQ3WR15_PASNO</name>
<dbReference type="Pfam" id="PF07727">
    <property type="entry name" value="RVT_2"/>
    <property type="match status" value="1"/>
</dbReference>
<dbReference type="InterPro" id="IPR043502">
    <property type="entry name" value="DNA/RNA_pol_sf"/>
</dbReference>
<proteinExistence type="predicted"/>
<organism evidence="2 3">
    <name type="scientific">Paspalum notatum var. saurae</name>
    <dbReference type="NCBI Taxonomy" id="547442"/>
    <lineage>
        <taxon>Eukaryota</taxon>
        <taxon>Viridiplantae</taxon>
        <taxon>Streptophyta</taxon>
        <taxon>Embryophyta</taxon>
        <taxon>Tracheophyta</taxon>
        <taxon>Spermatophyta</taxon>
        <taxon>Magnoliopsida</taxon>
        <taxon>Liliopsida</taxon>
        <taxon>Poales</taxon>
        <taxon>Poaceae</taxon>
        <taxon>PACMAD clade</taxon>
        <taxon>Panicoideae</taxon>
        <taxon>Andropogonodae</taxon>
        <taxon>Paspaleae</taxon>
        <taxon>Paspalinae</taxon>
        <taxon>Paspalum</taxon>
    </lineage>
</organism>
<dbReference type="InterPro" id="IPR013103">
    <property type="entry name" value="RVT_2"/>
</dbReference>
<evidence type="ECO:0000259" key="1">
    <source>
        <dbReference type="Pfam" id="PF07727"/>
    </source>
</evidence>
<protein>
    <recommendedName>
        <fullName evidence="1">Reverse transcriptase Ty1/copia-type domain-containing protein</fullName>
    </recommendedName>
</protein>
<evidence type="ECO:0000313" key="2">
    <source>
        <dbReference type="EMBL" id="WVZ71188.1"/>
    </source>
</evidence>
<accession>A0AAQ3WR15</accession>
<dbReference type="Proteomes" id="UP001341281">
    <property type="component" value="Chromosome 04"/>
</dbReference>
<dbReference type="PANTHER" id="PTHR11439">
    <property type="entry name" value="GAG-POL-RELATED RETROTRANSPOSON"/>
    <property type="match status" value="1"/>
</dbReference>
<sequence>METGALHKLIDLRFKPSKSDTSLFIFQECGVTIYMLIYVDDIIVTSSSEKDIEALLNDLRKNFALKDLGDLHYFLGIEVKRNKDELLLFQKNYQGMKENLLMKNATLYHALTDIHWTAVKRIIKYIKYTIDLGLRIQKSDSTLLSICSDVDCLRSIYNRKSIGGFPEYCDPNLVFWSSRKQPMESRSSTEAQNKSTANATTETIWLESHLFVGKSCVPYRAKYIEIDFHFVRNRFINKQLQVRLISVKDQVADGFTKALSAKKL</sequence>
<dbReference type="PANTHER" id="PTHR11439:SF455">
    <property type="entry name" value="RLK (RECEPTOR-LIKE PROTEIN KINASE) 8, PUTATIVE-RELATED"/>
    <property type="match status" value="1"/>
</dbReference>